<feature type="transmembrane region" description="Helical" evidence="1">
    <location>
        <begin position="46"/>
        <end position="68"/>
    </location>
</feature>
<evidence type="ECO:0000313" key="2">
    <source>
        <dbReference type="EMBL" id="SUZ81804.1"/>
    </source>
</evidence>
<dbReference type="EMBL" id="UINC01001482">
    <property type="protein sequence ID" value="SUZ81804.1"/>
    <property type="molecule type" value="Genomic_DNA"/>
</dbReference>
<dbReference type="AlphaFoldDB" id="A0A381QS64"/>
<keyword evidence="1" id="KW-0472">Membrane</keyword>
<reference evidence="2" key="1">
    <citation type="submission" date="2018-05" db="EMBL/GenBank/DDBJ databases">
        <authorList>
            <person name="Lanie J.A."/>
            <person name="Ng W.-L."/>
            <person name="Kazmierczak K.M."/>
            <person name="Andrzejewski T.M."/>
            <person name="Davidsen T.M."/>
            <person name="Wayne K.J."/>
            <person name="Tettelin H."/>
            <person name="Glass J.I."/>
            <person name="Rusch D."/>
            <person name="Podicherti R."/>
            <person name="Tsui H.-C.T."/>
            <person name="Winkler M.E."/>
        </authorList>
    </citation>
    <scope>NUCLEOTIDE SEQUENCE</scope>
</reference>
<name>A0A381QS64_9ZZZZ</name>
<proteinExistence type="predicted"/>
<sequence length="187" mass="22177">MEFFLLAQSKMHGWKDQRVPHWDRGTGLFKREHHQERTETGFWNRWLWVPTAVSLVMFCALLFNLSVVSSEQEFSISFGAKSFDRQLQSQLIEFQQQQRAEMDILVLQVEDRVNSGNVQLMRTVMEQAQEATVENLDRIYAYFEQQRLLDLEDMRVGYQELVNSDYETIRSLQQLAQFHSYQGSTVR</sequence>
<protein>
    <submittedName>
        <fullName evidence="2">Uncharacterized protein</fullName>
    </submittedName>
</protein>
<organism evidence="2">
    <name type="scientific">marine metagenome</name>
    <dbReference type="NCBI Taxonomy" id="408172"/>
    <lineage>
        <taxon>unclassified sequences</taxon>
        <taxon>metagenomes</taxon>
        <taxon>ecological metagenomes</taxon>
    </lineage>
</organism>
<gene>
    <name evidence="2" type="ORF">METZ01_LOCUS34658</name>
</gene>
<keyword evidence="1" id="KW-0812">Transmembrane</keyword>
<accession>A0A381QS64</accession>
<keyword evidence="1" id="KW-1133">Transmembrane helix</keyword>
<evidence type="ECO:0000256" key="1">
    <source>
        <dbReference type="SAM" id="Phobius"/>
    </source>
</evidence>